<dbReference type="InterPro" id="IPR039891">
    <property type="entry name" value="VWA8"/>
</dbReference>
<dbReference type="EMBL" id="HACG01046711">
    <property type="protein sequence ID" value="CEK93576.1"/>
    <property type="molecule type" value="Transcribed_RNA"/>
</dbReference>
<dbReference type="PANTHER" id="PTHR21610">
    <property type="entry name" value="VON WILLEBRAND FACTOR A DOMAIN-CONTAINING PROTEIN 8"/>
    <property type="match status" value="1"/>
</dbReference>
<reference evidence="3" key="1">
    <citation type="submission" date="2014-12" db="EMBL/GenBank/DDBJ databases">
        <title>Insight into the proteome of Arion vulgaris.</title>
        <authorList>
            <person name="Aradska J."/>
            <person name="Bulat T."/>
            <person name="Smidak R."/>
            <person name="Sarate P."/>
            <person name="Gangsoo J."/>
            <person name="Sialana F."/>
            <person name="Bilban M."/>
            <person name="Lubec G."/>
        </authorList>
    </citation>
    <scope>NUCLEOTIDE SEQUENCE</scope>
    <source>
        <tissue evidence="3">Skin</tissue>
    </source>
</reference>
<dbReference type="EMBL" id="HACG01046713">
    <property type="protein sequence ID" value="CEK93578.1"/>
    <property type="molecule type" value="Transcribed_RNA"/>
</dbReference>
<sequence>MESEMAMLRQYGPDVSDATLKRLVSAFSDLREMADQGLINYPYSTREVVNMVRHLQFYPNEGLPTVVKNVFDFDSYNKELQETIVETMQKHGIPVGTSQASITLAKE</sequence>
<dbReference type="AlphaFoldDB" id="A0A0B7BKV0"/>
<evidence type="ECO:0000313" key="3">
    <source>
        <dbReference type="EMBL" id="CEK93578.1"/>
    </source>
</evidence>
<proteinExistence type="predicted"/>
<dbReference type="PANTHER" id="PTHR21610:SF9">
    <property type="entry name" value="VON WILLEBRAND FACTOR A DOMAIN-CONTAINING PROTEIN 8"/>
    <property type="match status" value="1"/>
</dbReference>
<accession>A0A0B7BKV0</accession>
<evidence type="ECO:0000313" key="2">
    <source>
        <dbReference type="EMBL" id="CEK93576.1"/>
    </source>
</evidence>
<dbReference type="EMBL" id="HACG01046710">
    <property type="protein sequence ID" value="CEK93575.1"/>
    <property type="molecule type" value="Transcribed_RNA"/>
</dbReference>
<dbReference type="GO" id="GO:0005737">
    <property type="term" value="C:cytoplasm"/>
    <property type="evidence" value="ECO:0007669"/>
    <property type="project" value="TreeGrafter"/>
</dbReference>
<organism evidence="3">
    <name type="scientific">Arion vulgaris</name>
    <dbReference type="NCBI Taxonomy" id="1028688"/>
    <lineage>
        <taxon>Eukaryota</taxon>
        <taxon>Metazoa</taxon>
        <taxon>Spiralia</taxon>
        <taxon>Lophotrochozoa</taxon>
        <taxon>Mollusca</taxon>
        <taxon>Gastropoda</taxon>
        <taxon>Heterobranchia</taxon>
        <taxon>Euthyneura</taxon>
        <taxon>Panpulmonata</taxon>
        <taxon>Eupulmonata</taxon>
        <taxon>Stylommatophora</taxon>
        <taxon>Helicina</taxon>
        <taxon>Arionoidea</taxon>
        <taxon>Arionidae</taxon>
        <taxon>Arion</taxon>
    </lineage>
</organism>
<name>A0A0B7BKV0_9EUPU</name>
<gene>
    <name evidence="3" type="primary">ORF196120</name>
    <name evidence="1" type="synonym">ORF196101</name>
    <name evidence="2" type="synonym">ORF196107</name>
</gene>
<protein>
    <submittedName>
        <fullName evidence="3">Uncharacterized protein</fullName>
    </submittedName>
</protein>
<evidence type="ECO:0000313" key="1">
    <source>
        <dbReference type="EMBL" id="CEK93575.1"/>
    </source>
</evidence>